<sequence length="120" mass="13963">MMIVSSFVATLMLTFAVHVCAQEDEVEDILPDRFIRSMPRNYVPSDLALRFGKRSWATNENSKRRIDLNDLALRFGKRNSYVFDPSNLNLRFGKRSLADDFEMKRAFVIPDDLALRFGRK</sequence>
<evidence type="ECO:0000313" key="3">
    <source>
        <dbReference type="Proteomes" id="UP000031036"/>
    </source>
</evidence>
<protein>
    <submittedName>
        <fullName evidence="2">Uncharacterized protein</fullName>
    </submittedName>
</protein>
<keyword evidence="3" id="KW-1185">Reference proteome</keyword>
<dbReference type="EMBL" id="JPKZ01001320">
    <property type="protein sequence ID" value="KHN82641.1"/>
    <property type="molecule type" value="Genomic_DNA"/>
</dbReference>
<dbReference type="AlphaFoldDB" id="A0A0B2VGJ5"/>
<feature type="chain" id="PRO_5002077240" evidence="1">
    <location>
        <begin position="22"/>
        <end position="120"/>
    </location>
</feature>
<name>A0A0B2VGJ5_TOXCA</name>
<dbReference type="Proteomes" id="UP000031036">
    <property type="component" value="Unassembled WGS sequence"/>
</dbReference>
<proteinExistence type="predicted"/>
<gene>
    <name evidence="2" type="ORF">Tcan_10403</name>
</gene>
<organism evidence="2 3">
    <name type="scientific">Toxocara canis</name>
    <name type="common">Canine roundworm</name>
    <dbReference type="NCBI Taxonomy" id="6265"/>
    <lineage>
        <taxon>Eukaryota</taxon>
        <taxon>Metazoa</taxon>
        <taxon>Ecdysozoa</taxon>
        <taxon>Nematoda</taxon>
        <taxon>Chromadorea</taxon>
        <taxon>Rhabditida</taxon>
        <taxon>Spirurina</taxon>
        <taxon>Ascaridomorpha</taxon>
        <taxon>Ascaridoidea</taxon>
        <taxon>Toxocaridae</taxon>
        <taxon>Toxocara</taxon>
    </lineage>
</organism>
<evidence type="ECO:0000256" key="1">
    <source>
        <dbReference type="SAM" id="SignalP"/>
    </source>
</evidence>
<comment type="caution">
    <text evidence="2">The sequence shown here is derived from an EMBL/GenBank/DDBJ whole genome shotgun (WGS) entry which is preliminary data.</text>
</comment>
<evidence type="ECO:0000313" key="2">
    <source>
        <dbReference type="EMBL" id="KHN82641.1"/>
    </source>
</evidence>
<reference evidence="2 3" key="1">
    <citation type="submission" date="2014-11" db="EMBL/GenBank/DDBJ databases">
        <title>Genetic blueprint of the zoonotic pathogen Toxocara canis.</title>
        <authorList>
            <person name="Zhu X.-Q."/>
            <person name="Korhonen P.K."/>
            <person name="Cai H."/>
            <person name="Young N.D."/>
            <person name="Nejsum P."/>
            <person name="von Samson-Himmelstjerna G."/>
            <person name="Boag P.R."/>
            <person name="Tan P."/>
            <person name="Li Q."/>
            <person name="Min J."/>
            <person name="Yang Y."/>
            <person name="Wang X."/>
            <person name="Fang X."/>
            <person name="Hall R.S."/>
            <person name="Hofmann A."/>
            <person name="Sternberg P.W."/>
            <person name="Jex A.R."/>
            <person name="Gasser R.B."/>
        </authorList>
    </citation>
    <scope>NUCLEOTIDE SEQUENCE [LARGE SCALE GENOMIC DNA]</scope>
    <source>
        <strain evidence="2">PN_DK_2014</strain>
    </source>
</reference>
<accession>A0A0B2VGJ5</accession>
<feature type="signal peptide" evidence="1">
    <location>
        <begin position="1"/>
        <end position="21"/>
    </location>
</feature>
<keyword evidence="1" id="KW-0732">Signal</keyword>
<dbReference type="OrthoDB" id="10614670at2759"/>